<keyword evidence="6" id="KW-0574">Periplasm</keyword>
<dbReference type="PANTHER" id="PTHR30006:SF3">
    <property type="entry name" value="THIAMINE-BINDING PERIPLASMIC PROTEIN"/>
    <property type="match status" value="1"/>
</dbReference>
<dbReference type="RefSeq" id="WP_115936055.1">
    <property type="nucleotide sequence ID" value="NZ_QRDW01000002.1"/>
</dbReference>
<accession>A0A3D9HUG8</accession>
<evidence type="ECO:0000256" key="4">
    <source>
        <dbReference type="ARBA" id="ARBA00022448"/>
    </source>
</evidence>
<comment type="caution">
    <text evidence="8">The sequence shown here is derived from an EMBL/GenBank/DDBJ whole genome shotgun (WGS) entry which is preliminary data.</text>
</comment>
<gene>
    <name evidence="8" type="ORF">DFP90_102547</name>
</gene>
<dbReference type="GO" id="GO:0030976">
    <property type="term" value="F:thiamine pyrophosphate binding"/>
    <property type="evidence" value="ECO:0007669"/>
    <property type="project" value="TreeGrafter"/>
</dbReference>
<dbReference type="NCBIfam" id="TIGR01276">
    <property type="entry name" value="thiB"/>
    <property type="match status" value="1"/>
</dbReference>
<evidence type="ECO:0000313" key="8">
    <source>
        <dbReference type="EMBL" id="RED52526.1"/>
    </source>
</evidence>
<protein>
    <recommendedName>
        <fullName evidence="3">Thiamine-binding periplasmic protein</fullName>
    </recommendedName>
</protein>
<dbReference type="PANTHER" id="PTHR30006">
    <property type="entry name" value="THIAMINE-BINDING PERIPLASMIC PROTEIN-RELATED"/>
    <property type="match status" value="1"/>
</dbReference>
<organism evidence="8 9">
    <name type="scientific">Aestuariispira insulae</name>
    <dbReference type="NCBI Taxonomy" id="1461337"/>
    <lineage>
        <taxon>Bacteria</taxon>
        <taxon>Pseudomonadati</taxon>
        <taxon>Pseudomonadota</taxon>
        <taxon>Alphaproteobacteria</taxon>
        <taxon>Rhodospirillales</taxon>
        <taxon>Kiloniellaceae</taxon>
        <taxon>Aestuariispira</taxon>
    </lineage>
</organism>
<sequence>MKSLKTMSLAALMALAATAAQADEKTLTVYTYDSFTAEWGPGPQIKKNFEAECDCTLNWVAVDSSISILSKIQLEGSGSKADIALGLDTNLVKQAKETGLFAETNVAAKGLSLPIDWQDKTFIPFDYGYFAFIYDSKKMDTPPTSLKALIEAPDDLKIIIQDPRTSTPGLGLMLWVREVYGDEAPKAWKKLSGKIVTATKGWYEGYSMFLEGEADMVLSYTTSPAYHIEVESEEKYKAAAFAEGHYMQVEVAAKLKNSPNQALADQFLAFMLSEGFQSVIPTGNWMYPVTDTNSLPNSFGSLVKPAKSLIHAPEEVAEKRKDWTGEWLNAMSQ</sequence>
<comment type="similarity">
    <text evidence="2">Belongs to the bacterial solute-binding protein 1 family.</text>
</comment>
<dbReference type="Gene3D" id="3.40.190.10">
    <property type="entry name" value="Periplasmic binding protein-like II"/>
    <property type="match status" value="2"/>
</dbReference>
<feature type="chain" id="PRO_5017684194" description="Thiamine-binding periplasmic protein" evidence="7">
    <location>
        <begin position="23"/>
        <end position="333"/>
    </location>
</feature>
<dbReference type="GO" id="GO:0015888">
    <property type="term" value="P:thiamine transport"/>
    <property type="evidence" value="ECO:0007669"/>
    <property type="project" value="InterPro"/>
</dbReference>
<proteinExistence type="inferred from homology"/>
<evidence type="ECO:0000256" key="7">
    <source>
        <dbReference type="SAM" id="SignalP"/>
    </source>
</evidence>
<dbReference type="InterPro" id="IPR005948">
    <property type="entry name" value="ThiB-like"/>
</dbReference>
<dbReference type="InterPro" id="IPR006059">
    <property type="entry name" value="SBP"/>
</dbReference>
<dbReference type="InterPro" id="IPR005967">
    <property type="entry name" value="ThiB"/>
</dbReference>
<dbReference type="CDD" id="cd13545">
    <property type="entry name" value="PBP2_TbpA"/>
    <property type="match status" value="1"/>
</dbReference>
<evidence type="ECO:0000256" key="1">
    <source>
        <dbReference type="ARBA" id="ARBA00004418"/>
    </source>
</evidence>
<evidence type="ECO:0000256" key="6">
    <source>
        <dbReference type="ARBA" id="ARBA00022764"/>
    </source>
</evidence>
<feature type="signal peptide" evidence="7">
    <location>
        <begin position="1"/>
        <end position="22"/>
    </location>
</feature>
<evidence type="ECO:0000313" key="9">
    <source>
        <dbReference type="Proteomes" id="UP000256845"/>
    </source>
</evidence>
<comment type="subcellular location">
    <subcellularLocation>
        <location evidence="1">Periplasm</location>
    </subcellularLocation>
</comment>
<dbReference type="Proteomes" id="UP000256845">
    <property type="component" value="Unassembled WGS sequence"/>
</dbReference>
<dbReference type="OrthoDB" id="8013425at2"/>
<dbReference type="Pfam" id="PF01547">
    <property type="entry name" value="SBP_bac_1"/>
    <property type="match status" value="1"/>
</dbReference>
<dbReference type="AlphaFoldDB" id="A0A3D9HUG8"/>
<evidence type="ECO:0000256" key="2">
    <source>
        <dbReference type="ARBA" id="ARBA00008520"/>
    </source>
</evidence>
<dbReference type="GO" id="GO:0030288">
    <property type="term" value="C:outer membrane-bounded periplasmic space"/>
    <property type="evidence" value="ECO:0007669"/>
    <property type="project" value="InterPro"/>
</dbReference>
<evidence type="ECO:0000256" key="5">
    <source>
        <dbReference type="ARBA" id="ARBA00022729"/>
    </source>
</evidence>
<dbReference type="NCBIfam" id="TIGR01254">
    <property type="entry name" value="sfuA"/>
    <property type="match status" value="1"/>
</dbReference>
<dbReference type="EMBL" id="QRDW01000002">
    <property type="protein sequence ID" value="RED52526.1"/>
    <property type="molecule type" value="Genomic_DNA"/>
</dbReference>
<keyword evidence="4" id="KW-0813">Transport</keyword>
<keyword evidence="5 7" id="KW-0732">Signal</keyword>
<keyword evidence="9" id="KW-1185">Reference proteome</keyword>
<name>A0A3D9HUG8_9PROT</name>
<reference evidence="8 9" key="1">
    <citation type="submission" date="2018-07" db="EMBL/GenBank/DDBJ databases">
        <title>Genomic Encyclopedia of Type Strains, Phase III (KMG-III): the genomes of soil and plant-associated and newly described type strains.</title>
        <authorList>
            <person name="Whitman W."/>
        </authorList>
    </citation>
    <scope>NUCLEOTIDE SEQUENCE [LARGE SCALE GENOMIC DNA]</scope>
    <source>
        <strain evidence="8 9">CECT 8488</strain>
    </source>
</reference>
<dbReference type="GO" id="GO:0030975">
    <property type="term" value="F:thiamine binding"/>
    <property type="evidence" value="ECO:0007669"/>
    <property type="project" value="InterPro"/>
</dbReference>
<dbReference type="SUPFAM" id="SSF53850">
    <property type="entry name" value="Periplasmic binding protein-like II"/>
    <property type="match status" value="1"/>
</dbReference>
<evidence type="ECO:0000256" key="3">
    <source>
        <dbReference type="ARBA" id="ARBA00019815"/>
    </source>
</evidence>